<proteinExistence type="predicted"/>
<evidence type="ECO:0000313" key="2">
    <source>
        <dbReference type="Proteomes" id="UP001140234"/>
    </source>
</evidence>
<comment type="caution">
    <text evidence="1">The sequence shown here is derived from an EMBL/GenBank/DDBJ whole genome shotgun (WGS) entry which is preliminary data.</text>
</comment>
<keyword evidence="2" id="KW-1185">Reference proteome</keyword>
<name>A0ACC1K197_9FUNG</name>
<sequence>MAQSWTAAPDGQETGYSHQRESTLSTTCSSTSGSSRVLPFATTRALPAACAMAAIAEAAAEDGDAVPSKVCFDNPRFALAQPRRVATFNAGEAAARSGVAIRISSILGERGGGRLGVARGRPIIGLGVTLNPSDALVRLQPRRSATQPTADPACVVRGLAEAGWAPGSAIRAKRAAGLAGAIPRSPPAANSPLASRSSIVLSDAFASGGQLLRSSASLPGLAQSPLNADPLLVPLRAVPPPPSAHPPSVANLDASIAMLDCPVPRASHDADEARAPVAAPLGPPLLPPPGPAARRPPPREICCMLCFERVKIGPRSRGRTRCPGCGTGLAGAVRRPHVAQPVL</sequence>
<organism evidence="1 2">
    <name type="scientific">Coemansia nantahalensis</name>
    <dbReference type="NCBI Taxonomy" id="2789366"/>
    <lineage>
        <taxon>Eukaryota</taxon>
        <taxon>Fungi</taxon>
        <taxon>Fungi incertae sedis</taxon>
        <taxon>Zoopagomycota</taxon>
        <taxon>Kickxellomycotina</taxon>
        <taxon>Kickxellomycetes</taxon>
        <taxon>Kickxellales</taxon>
        <taxon>Kickxellaceae</taxon>
        <taxon>Coemansia</taxon>
    </lineage>
</organism>
<reference evidence="1" key="1">
    <citation type="submission" date="2022-07" db="EMBL/GenBank/DDBJ databases">
        <title>Phylogenomic reconstructions and comparative analyses of Kickxellomycotina fungi.</title>
        <authorList>
            <person name="Reynolds N.K."/>
            <person name="Stajich J.E."/>
            <person name="Barry K."/>
            <person name="Grigoriev I.V."/>
            <person name="Crous P."/>
            <person name="Smith M.E."/>
        </authorList>
    </citation>
    <scope>NUCLEOTIDE SEQUENCE</scope>
    <source>
        <strain evidence="1">CBS 109366</strain>
    </source>
</reference>
<dbReference type="EMBL" id="JANBUJ010000545">
    <property type="protein sequence ID" value="KAJ2771385.1"/>
    <property type="molecule type" value="Genomic_DNA"/>
</dbReference>
<evidence type="ECO:0000313" key="1">
    <source>
        <dbReference type="EMBL" id="KAJ2771385.1"/>
    </source>
</evidence>
<protein>
    <submittedName>
        <fullName evidence="1">Uncharacterized protein</fullName>
    </submittedName>
</protein>
<gene>
    <name evidence="1" type="ORF">IWQ57_002235</name>
</gene>
<dbReference type="Proteomes" id="UP001140234">
    <property type="component" value="Unassembled WGS sequence"/>
</dbReference>
<accession>A0ACC1K197</accession>